<dbReference type="Pfam" id="PF08797">
    <property type="entry name" value="HIRAN"/>
    <property type="match status" value="1"/>
</dbReference>
<dbReference type="InterPro" id="IPR000330">
    <property type="entry name" value="SNF2_N"/>
</dbReference>
<name>R9ALH9_WALI9</name>
<dbReference type="PANTHER" id="PTHR45626">
    <property type="entry name" value="TRANSCRIPTION TERMINATION FACTOR 2-RELATED"/>
    <property type="match status" value="1"/>
</dbReference>
<comment type="subcellular location">
    <subcellularLocation>
        <location evidence="1">Nucleus</location>
    </subcellularLocation>
</comment>
<dbReference type="HOGENOM" id="CLU_000315_2_5_1"/>
<keyword evidence="12" id="KW-0539">Nucleus</keyword>
<dbReference type="RefSeq" id="XP_009268193.1">
    <property type="nucleotide sequence ID" value="XM_009269918.1"/>
</dbReference>
<dbReference type="GeneID" id="20377680"/>
<dbReference type="Gene3D" id="3.30.40.10">
    <property type="entry name" value="Zinc/RING finger domain, C3HC4 (zinc finger)"/>
    <property type="match status" value="1"/>
</dbReference>
<evidence type="ECO:0000256" key="12">
    <source>
        <dbReference type="ARBA" id="ARBA00023242"/>
    </source>
</evidence>
<evidence type="ECO:0000256" key="4">
    <source>
        <dbReference type="ARBA" id="ARBA00022741"/>
    </source>
</evidence>
<dbReference type="GO" id="GO:0008094">
    <property type="term" value="F:ATP-dependent activity, acting on DNA"/>
    <property type="evidence" value="ECO:0007669"/>
    <property type="project" value="TreeGrafter"/>
</dbReference>
<dbReference type="PANTHER" id="PTHR45626:SF22">
    <property type="entry name" value="DNA REPAIR PROTEIN RAD5"/>
    <property type="match status" value="1"/>
</dbReference>
<dbReference type="GO" id="GO:0008270">
    <property type="term" value="F:zinc ion binding"/>
    <property type="evidence" value="ECO:0007669"/>
    <property type="project" value="UniProtKB-KW"/>
</dbReference>
<dbReference type="Pfam" id="PF13920">
    <property type="entry name" value="zf-C3HC4_3"/>
    <property type="match status" value="1"/>
</dbReference>
<feature type="region of interest" description="Disordered" evidence="14">
    <location>
        <begin position="1"/>
        <end position="41"/>
    </location>
</feature>
<feature type="compositionally biased region" description="Polar residues" evidence="14">
    <location>
        <begin position="541"/>
        <end position="554"/>
    </location>
</feature>
<dbReference type="InterPro" id="IPR050628">
    <property type="entry name" value="SNF2_RAD54_helicase_TF"/>
</dbReference>
<evidence type="ECO:0000256" key="13">
    <source>
        <dbReference type="PROSITE-ProRule" id="PRU00175"/>
    </source>
</evidence>
<dbReference type="KEGG" id="wic:J056_004728"/>
<evidence type="ECO:0000259" key="16">
    <source>
        <dbReference type="PROSITE" id="PS51192"/>
    </source>
</evidence>
<evidence type="ECO:0000256" key="5">
    <source>
        <dbReference type="ARBA" id="ARBA00022763"/>
    </source>
</evidence>
<keyword evidence="11" id="KW-0234">DNA repair</keyword>
<evidence type="ECO:0000256" key="10">
    <source>
        <dbReference type="ARBA" id="ARBA00022840"/>
    </source>
</evidence>
<keyword evidence="7" id="KW-0378">Hydrolase</keyword>
<feature type="region of interest" description="Disordered" evidence="14">
    <location>
        <begin position="486"/>
        <end position="559"/>
    </location>
</feature>
<dbReference type="InterPro" id="IPR001650">
    <property type="entry name" value="Helicase_C-like"/>
</dbReference>
<dbReference type="STRING" id="1299270.R9ALH9"/>
<dbReference type="CDD" id="cd18008">
    <property type="entry name" value="DEXDc_SHPRH-like"/>
    <property type="match status" value="1"/>
</dbReference>
<feature type="compositionally biased region" description="Low complexity" evidence="14">
    <location>
        <begin position="196"/>
        <end position="218"/>
    </location>
</feature>
<dbReference type="InterPro" id="IPR013083">
    <property type="entry name" value="Znf_RING/FYVE/PHD"/>
</dbReference>
<dbReference type="SUPFAM" id="SSF52540">
    <property type="entry name" value="P-loop containing nucleoside triphosphate hydrolases"/>
    <property type="match status" value="2"/>
</dbReference>
<dbReference type="SMART" id="SM00490">
    <property type="entry name" value="HELICc"/>
    <property type="match status" value="1"/>
</dbReference>
<dbReference type="GO" id="GO:0005524">
    <property type="term" value="F:ATP binding"/>
    <property type="evidence" value="ECO:0007669"/>
    <property type="project" value="UniProtKB-KW"/>
</dbReference>
<evidence type="ECO:0000256" key="2">
    <source>
        <dbReference type="ARBA" id="ARBA00007025"/>
    </source>
</evidence>
<dbReference type="InterPro" id="IPR014905">
    <property type="entry name" value="HIRAN"/>
</dbReference>
<protein>
    <submittedName>
        <fullName evidence="18">DNA repair protein RAD5</fullName>
    </submittedName>
</protein>
<reference evidence="19" key="1">
    <citation type="journal article" date="2013" name="BMC Genomics">
        <title>Genome and transcriptome sequencing of the halophilic fungus Wallemia ichthyophaga: haloadaptations present and absent.</title>
        <authorList>
            <person name="Zajc J."/>
            <person name="Liu Y."/>
            <person name="Dai W."/>
            <person name="Yang Z."/>
            <person name="Hu J."/>
            <person name="Gostincar C."/>
            <person name="Gunde-Cimerman N."/>
        </authorList>
    </citation>
    <scope>NUCLEOTIDE SEQUENCE [LARGE SCALE GENOMIC DNA]</scope>
    <source>
        <strain evidence="19">EXF-994 / CBS 113033</strain>
    </source>
</reference>
<accession>R9ALH9</accession>
<dbReference type="eggNOG" id="KOG1001">
    <property type="taxonomic scope" value="Eukaryota"/>
</dbReference>
<evidence type="ECO:0000256" key="1">
    <source>
        <dbReference type="ARBA" id="ARBA00004123"/>
    </source>
</evidence>
<dbReference type="SMART" id="SM00487">
    <property type="entry name" value="DEXDc"/>
    <property type="match status" value="1"/>
</dbReference>
<evidence type="ECO:0000256" key="11">
    <source>
        <dbReference type="ARBA" id="ARBA00023204"/>
    </source>
</evidence>
<keyword evidence="19" id="KW-1185">Reference proteome</keyword>
<dbReference type="GO" id="GO:0006281">
    <property type="term" value="P:DNA repair"/>
    <property type="evidence" value="ECO:0007669"/>
    <property type="project" value="UniProtKB-KW"/>
</dbReference>
<dbReference type="InterPro" id="IPR014001">
    <property type="entry name" value="Helicase_ATP-bd"/>
</dbReference>
<evidence type="ECO:0000256" key="14">
    <source>
        <dbReference type="SAM" id="MobiDB-lite"/>
    </source>
</evidence>
<evidence type="ECO:0000313" key="19">
    <source>
        <dbReference type="Proteomes" id="UP000014064"/>
    </source>
</evidence>
<evidence type="ECO:0000313" key="18">
    <source>
        <dbReference type="EMBL" id="EOR00916.1"/>
    </source>
</evidence>
<feature type="region of interest" description="Disordered" evidence="14">
    <location>
        <begin position="93"/>
        <end position="121"/>
    </location>
</feature>
<feature type="region of interest" description="Disordered" evidence="14">
    <location>
        <begin position="195"/>
        <end position="226"/>
    </location>
</feature>
<gene>
    <name evidence="18" type="ORF">J056_004728</name>
</gene>
<evidence type="ECO:0000256" key="3">
    <source>
        <dbReference type="ARBA" id="ARBA00022723"/>
    </source>
</evidence>
<feature type="domain" description="Helicase C-terminal" evidence="17">
    <location>
        <begin position="988"/>
        <end position="1144"/>
    </location>
</feature>
<dbReference type="OMA" id="KVEPWSN"/>
<dbReference type="EMBL" id="KE007232">
    <property type="protein sequence ID" value="EOR00916.1"/>
    <property type="molecule type" value="Genomic_DNA"/>
</dbReference>
<dbReference type="Gene3D" id="3.40.50.10810">
    <property type="entry name" value="Tandem AAA-ATPase domain"/>
    <property type="match status" value="1"/>
</dbReference>
<evidence type="ECO:0000256" key="7">
    <source>
        <dbReference type="ARBA" id="ARBA00022801"/>
    </source>
</evidence>
<evidence type="ECO:0000256" key="6">
    <source>
        <dbReference type="ARBA" id="ARBA00022771"/>
    </source>
</evidence>
<dbReference type="Gene3D" id="3.40.50.300">
    <property type="entry name" value="P-loop containing nucleotide triphosphate hydrolases"/>
    <property type="match status" value="1"/>
</dbReference>
<dbReference type="SMART" id="SM00184">
    <property type="entry name" value="RING"/>
    <property type="match status" value="1"/>
</dbReference>
<dbReference type="AlphaFoldDB" id="R9ALH9"/>
<dbReference type="Pfam" id="PF00176">
    <property type="entry name" value="SNF2-rel_dom"/>
    <property type="match status" value="1"/>
</dbReference>
<dbReference type="InterPro" id="IPR049730">
    <property type="entry name" value="SNF2/RAD54-like_C"/>
</dbReference>
<evidence type="ECO:0000259" key="15">
    <source>
        <dbReference type="PROSITE" id="PS50089"/>
    </source>
</evidence>
<keyword evidence="5" id="KW-0227">DNA damage</keyword>
<proteinExistence type="inferred from homology"/>
<feature type="region of interest" description="Disordered" evidence="14">
    <location>
        <begin position="314"/>
        <end position="338"/>
    </location>
</feature>
<feature type="compositionally biased region" description="Basic and acidic residues" evidence="14">
    <location>
        <begin position="319"/>
        <end position="338"/>
    </location>
</feature>
<feature type="domain" description="Helicase ATP-binding" evidence="16">
    <location>
        <begin position="533"/>
        <end position="717"/>
    </location>
</feature>
<dbReference type="CDD" id="cd18793">
    <property type="entry name" value="SF2_C_SNF"/>
    <property type="match status" value="1"/>
</dbReference>
<organism evidence="18 19">
    <name type="scientific">Wallemia ichthyophaga (strain EXF-994 / CBS 113033)</name>
    <dbReference type="NCBI Taxonomy" id="1299270"/>
    <lineage>
        <taxon>Eukaryota</taxon>
        <taxon>Fungi</taxon>
        <taxon>Dikarya</taxon>
        <taxon>Basidiomycota</taxon>
        <taxon>Wallemiomycotina</taxon>
        <taxon>Wallemiomycetes</taxon>
        <taxon>Wallemiales</taxon>
        <taxon>Wallemiaceae</taxon>
        <taxon>Wallemia</taxon>
    </lineage>
</organism>
<dbReference type="Pfam" id="PF00271">
    <property type="entry name" value="Helicase_C"/>
    <property type="match status" value="1"/>
</dbReference>
<dbReference type="SUPFAM" id="SSF57850">
    <property type="entry name" value="RING/U-box"/>
    <property type="match status" value="1"/>
</dbReference>
<dbReference type="SMART" id="SM00910">
    <property type="entry name" value="HIRAN"/>
    <property type="match status" value="1"/>
</dbReference>
<dbReference type="InterPro" id="IPR027417">
    <property type="entry name" value="P-loop_NTPase"/>
</dbReference>
<dbReference type="PROSITE" id="PS50089">
    <property type="entry name" value="ZF_RING_2"/>
    <property type="match status" value="1"/>
</dbReference>
<keyword evidence="3" id="KW-0479">Metal-binding</keyword>
<dbReference type="OrthoDB" id="448448at2759"/>
<dbReference type="GO" id="GO:0016818">
    <property type="term" value="F:hydrolase activity, acting on acid anhydrides, in phosphorus-containing anhydrides"/>
    <property type="evidence" value="ECO:0007669"/>
    <property type="project" value="InterPro"/>
</dbReference>
<dbReference type="PROSITE" id="PS51192">
    <property type="entry name" value="HELICASE_ATP_BIND_1"/>
    <property type="match status" value="1"/>
</dbReference>
<feature type="domain" description="RING-type" evidence="15">
    <location>
        <begin position="900"/>
        <end position="944"/>
    </location>
</feature>
<dbReference type="GO" id="GO:0003676">
    <property type="term" value="F:nucleic acid binding"/>
    <property type="evidence" value="ECO:0007669"/>
    <property type="project" value="InterPro"/>
</dbReference>
<keyword evidence="6 13" id="KW-0863">Zinc-finger</keyword>
<dbReference type="PROSITE" id="PS51194">
    <property type="entry name" value="HELICASE_CTER"/>
    <property type="match status" value="1"/>
</dbReference>
<comment type="similarity">
    <text evidence="2">Belongs to the SNF2/RAD54 helicase family.</text>
</comment>
<keyword evidence="9" id="KW-0862">Zinc</keyword>
<dbReference type="InterPro" id="IPR001841">
    <property type="entry name" value="Znf_RING"/>
</dbReference>
<dbReference type="GO" id="GO:0004386">
    <property type="term" value="F:helicase activity"/>
    <property type="evidence" value="ECO:0007669"/>
    <property type="project" value="UniProtKB-KW"/>
</dbReference>
<evidence type="ECO:0000259" key="17">
    <source>
        <dbReference type="PROSITE" id="PS51194"/>
    </source>
</evidence>
<feature type="compositionally biased region" description="Basic and acidic residues" evidence="14">
    <location>
        <begin position="93"/>
        <end position="102"/>
    </location>
</feature>
<sequence length="1153" mass="129853">MTQDTPLFFDSGDEWEEENNKTESDLEIVASTPAKRKHEDKLSREDTDVVEITAKTDETRYNRFIGEIIISGWSTVNGKGYARSGEQVLVERDKNKQAEKTGKNGKNGKGKTSTLKGFAAKSSNKSENTIIRFRNMRGFEVGRLPSNHTSYLSRLLDKQIIELTGTLMDCDETLRSGDTIILSLQVYLHPKAFAQKNSSKSNSNNTDGQASKISQSEESQQEKELAGRQEALMKVFHHTSLSPIESSSVTQQHRRKGALNGISQIDHFKQAASQIHSVDTVNTANTDTDTDNTVKNNTKTTHVMDKSVINIDSSDDEHDQAHDNAHDRSQTPDKVDDEQLRAVYSRAGGTSRNLMPIDAADSFNLTLRNYQKEALSWMSSMESGESEEIGKNGRSRSCDPHPQAMHPLWEKYRFRDHPQSTTHAEYFYFNPYSSELSDTFPSANKTLRGGIQGDEMGMGKTIMIAALLHHHKNSDLSWHQKQINTVKPGKQQRIDAVGSKQSKSAPIKIDQSDSDNDYQLSQSQEIRDTEDGKPKKKRKQNTSTSAKNPSQSRQPGGFKALNDTTLVIVPMSLLGQWRDEIERCSAKGSVRTIVYYGENRGNLENQLRKRTKVEDENGNVIDYSNCFNVVITSYGVLISDYQTFVKSSNEAVTVPTILDYYWHRVVIDEAHHIKNRSTLNAKAAFEIAAYRRWALTGTPIVNRLEDLYSLLKFLKVEPWSDFTFFKSFITAPFASQDPKAIELIQVIMSSCLLRREKNMRDSDGKPIVTLPKKIVNVEKLDFSPEERQIYNAIFKKAKRKFDALSHKGMLLKSYSNIFAMLLRLRQAALHPFLVTSGGNKKDTESDEVEDDDGGVAGIDIQSMIAKFAAGGDSNYAKQVLSELANGVHEQTDMSEEDNECPICFENMSIPVLLPCMHKSCKQCVLGYFDRLEDKGEMTSCPVCRNGPIRTDQLLEVVYGEPTSQNDQVVKLRKAHNFQSSAKLRALTGHLQRLREVEGKFKAVVFSQFTAFLDLVGDSLIKDKIHFLRLDGSTSQKNREIVLNDLDRGDNSVVLLISLRAGGVGLNLTSANHVFMMDVWWNEAIEKQAIDRVHRIGQEKDVHVVRFCIQDSIEDRVMHIQKRKTALVDNALGGKSSEENKQERIANLNLIFSQ</sequence>
<keyword evidence="10" id="KW-0067">ATP-binding</keyword>
<keyword evidence="8" id="KW-0347">Helicase</keyword>
<dbReference type="GO" id="GO:0005634">
    <property type="term" value="C:nucleus"/>
    <property type="evidence" value="ECO:0007669"/>
    <property type="project" value="UniProtKB-SubCell"/>
</dbReference>
<evidence type="ECO:0000256" key="8">
    <source>
        <dbReference type="ARBA" id="ARBA00022806"/>
    </source>
</evidence>
<dbReference type="Proteomes" id="UP000014064">
    <property type="component" value="Unassembled WGS sequence"/>
</dbReference>
<dbReference type="InterPro" id="IPR038718">
    <property type="entry name" value="SNF2-like_sf"/>
</dbReference>
<evidence type="ECO:0000256" key="9">
    <source>
        <dbReference type="ARBA" id="ARBA00022833"/>
    </source>
</evidence>
<keyword evidence="4" id="KW-0547">Nucleotide-binding</keyword>